<dbReference type="FunFam" id="2.60.40.10:FF:000538">
    <property type="entry name" value="Striated muscle preferentially expressed protein kinase"/>
    <property type="match status" value="1"/>
</dbReference>
<dbReference type="InterPro" id="IPR013098">
    <property type="entry name" value="Ig_I-set"/>
</dbReference>
<dbReference type="Pfam" id="PF00041">
    <property type="entry name" value="fn3"/>
    <property type="match status" value="1"/>
</dbReference>
<feature type="domain" description="Protein kinase" evidence="9">
    <location>
        <begin position="1700"/>
        <end position="1932"/>
    </location>
</feature>
<dbReference type="PROSITE" id="PS00107">
    <property type="entry name" value="PROTEIN_KINASE_ATP"/>
    <property type="match status" value="1"/>
</dbReference>
<feature type="region of interest" description="Disordered" evidence="8">
    <location>
        <begin position="1"/>
        <end position="22"/>
    </location>
</feature>
<dbReference type="FunFam" id="2.60.40.10:FF:000032">
    <property type="entry name" value="palladin isoform X1"/>
    <property type="match status" value="1"/>
</dbReference>
<feature type="compositionally biased region" description="Low complexity" evidence="8">
    <location>
        <begin position="2900"/>
        <end position="2915"/>
    </location>
</feature>
<feature type="compositionally biased region" description="Basic and acidic residues" evidence="8">
    <location>
        <begin position="2093"/>
        <end position="2102"/>
    </location>
</feature>
<dbReference type="Pfam" id="PF07679">
    <property type="entry name" value="I-set"/>
    <property type="match status" value="8"/>
</dbReference>
<dbReference type="FunFam" id="2.60.40.10:FF:000080">
    <property type="entry name" value="Myosin light chain kinase, smooth muscle"/>
    <property type="match status" value="1"/>
</dbReference>
<evidence type="ECO:0000313" key="13">
    <source>
        <dbReference type="Proteomes" id="UP000631545"/>
    </source>
</evidence>
<feature type="region of interest" description="Disordered" evidence="8">
    <location>
        <begin position="2187"/>
        <end position="2408"/>
    </location>
</feature>
<dbReference type="Gene3D" id="2.60.40.10">
    <property type="entry name" value="Immunoglobulins"/>
    <property type="match status" value="11"/>
</dbReference>
<evidence type="ECO:0000256" key="2">
    <source>
        <dbReference type="ARBA" id="ARBA00022737"/>
    </source>
</evidence>
<feature type="compositionally biased region" description="Polar residues" evidence="8">
    <location>
        <begin position="380"/>
        <end position="397"/>
    </location>
</feature>
<feature type="compositionally biased region" description="Basic and acidic residues" evidence="8">
    <location>
        <begin position="2535"/>
        <end position="2545"/>
    </location>
</feature>
<dbReference type="GO" id="GO:0005524">
    <property type="term" value="F:ATP binding"/>
    <property type="evidence" value="ECO:0007669"/>
    <property type="project" value="UniProtKB-UniRule"/>
</dbReference>
<feature type="compositionally biased region" description="Low complexity" evidence="8">
    <location>
        <begin position="2354"/>
        <end position="2363"/>
    </location>
</feature>
<feature type="domain" description="Ig-like" evidence="10">
    <location>
        <begin position="9"/>
        <end position="112"/>
    </location>
</feature>
<feature type="compositionally biased region" description="Pro residues" evidence="8">
    <location>
        <begin position="543"/>
        <end position="558"/>
    </location>
</feature>
<feature type="compositionally biased region" description="Pro residues" evidence="8">
    <location>
        <begin position="293"/>
        <end position="303"/>
    </location>
</feature>
<evidence type="ECO:0000259" key="11">
    <source>
        <dbReference type="PROSITE" id="PS50853"/>
    </source>
</evidence>
<feature type="region of interest" description="Disordered" evidence="8">
    <location>
        <begin position="599"/>
        <end position="688"/>
    </location>
</feature>
<dbReference type="SUPFAM" id="SSF48726">
    <property type="entry name" value="Immunoglobulin"/>
    <property type="match status" value="9"/>
</dbReference>
<keyword evidence="12" id="KW-0808">Transferase</keyword>
<dbReference type="InterPro" id="IPR011009">
    <property type="entry name" value="Kinase-like_dom_sf"/>
</dbReference>
<dbReference type="SMART" id="SM00220">
    <property type="entry name" value="S_TKc"/>
    <property type="match status" value="2"/>
</dbReference>
<sequence length="3403" mass="370351">APPSPGIPPKRAKVTAEPGPAQEGSARLAAPCFVRKLKNAAIGTGCDIRLRVVVVGNPRPSLRWYRNEEQLAQGGDEYGTLWIRDSKKDDAGVYTCVAENEQGEAMTSAVLAIIDMEDSETGEDESSDPQVTHRSDLQDETAFSTPTGGSDTLVDASMNTTPTSVLALSQAEERSSWSGSQQTVVEKETDASLSARGPYLRPAAWPQPQGTPRQANTPAPRGAEVRHLGVEPLVRASRANLVGTSWGSEDSLSVASDPYGSAFSLYRGRALSLHVSIPQGGYRRDDLHRGPVSPKPGAEPPKSPAALPLTAKPPIVRSPSPRAGTGLQPPTGIVSQPAARGPGVPSFTPVTPRKKSSVPVEYQDIVPEEYEEKIKKPKSSRYSQGSTQESRPQTPMSDASGRISVRASPKLVRAGSRIFERLQYFEERQRSLEQDSPFPACSNLPLRKTRSFDQPGTGPRRASTPGGSREDLREGGPWEPGSTAACRRLAFRQKAASFDERGKFANRVYAIEHKFAEELTRIKRTVSKQQLRRSQELCKAGLPPAPSPPAASEPPAPRAPRTSSSQGAGGRKALPPKSCPPAESTHVIQHLALSSVVLVGPDGEPLPGGQRGKRAPVGGGGAAGQPSSVEDAGARKGLQQEGTGEVKKKEQWPLAQASPQGRVALSQAGPAEGSPYPDGGPARGPGAVSEALAARLAVPHGLYRRPETPTEVRFLPWAKPGMEQEAHLERSWAGQHAVGRDVERKQMKVSEKKESGRMAQEGRSTRSKGKGRRARPTSPELESSDDSYVSAGEDPLEAPIFEIPIQDMAVVVGAEVLLKCIVTANPQPEVSWRKDGVPLRSSTTRPIKAEGERHTLLVRSARVADAGLYTVTATNEVGATCCSAILSVRPAPVVERHGNLPPTIGQASPITSDEEYLSPLEEFPESSTPQHRPAMKLQPRAEHGAARGSPESTFKASPTFEVSLSDQSVLEGQDVSMSVRVHGEPKPIIYWLRNRQPVKYGRRHHVEEAEGVRGLFTLHILAAEHTDTGFYTCKAVNEYGTKQCEAKLEVRARPECQSLAIVVPLQDLVVGAGELAVFECMVAGPPDMDVDWLSRGRLLQPALLKCKMHFDGRKCKLLLTSVHEDDSGIYTCKLSTAKDELTCSARLTVQPSVQPLFTRKLEDVDVVEGRTARFVCMISGTPPPTVTWTHFGLPVQEGENVRIQQDGGLHSLVIVHVGSEDEGQYKATARNTHGHVECSAELYVEEPRPSAASQISKLEKMPSIPEEPEQVETEAECFTMPDFLKPLHNLDVVESKEAMLECQVAGMPYPSITWYHNGSRIDSTDDRKMMQYKDIHRLVFTAVSHAHAGVYKSVIANKVGKATCYAHLYVTDVVPTPPDGPPTVASVTGRAITLTWNKPKWLDAAIDPNSVTYVVQMQVLGTMQWVVLVTGVQDTTYTVHRLTKGAQYLFRVITSTPKTNSKPSPPVGPVQLLDRGPYLEEAPVILDKPDVVYVVEGQPASITITINHVEATVTWNSWCAWCACRAGQVLGELDGTCEMMMPDDDQHCLRLLRVGRGAGGLLGCEVSNRHGTAHCTLCLRLAEAPRFESIMEDIDAQEGETPRFAVVVEGKPLPDIMWYKDGELLEESSHLSFVYEDSECSLVVLGAAEPDSGVYTCTAKNLAGEVSCKAELVVRAAQPTADAAMEEDALHKARRLTDYYDVHEEIGRGAFSYLRRVTEKSTRLDFAAKFIPGRTKAKQSARRELHILSQLDHERIVFFHDAFEKKNAVIMVMELYPLGTAPWRHSKGGGETFGGNRWAEWPENLLMADLSSEQIRICDFGNAQELTSEEPQYCKYGTPEFVGPEIVNQTPVSSVTDIWPVGVIAYLCLTGISPFVGENDKTTLMNIRNYNVAFEERMFQGLTREAKGFVIKVLVNDKLRPNAEQTLEHPWFKTLAKGKVISTDHLKLFISRRKWQRSQISYKCNMVLRPIPELLEDTSNHLSIAVPRHLKESPALSSSSDSDDLDELPFIPMPHQVEFSGSRMSLNEIPTDDETVGISEGLQPERDSSAMEWQSQGTGKPGVALGKRPRSAGPRRPCAEVEAPGSSDEEAPEAQKRPEYPRKAMRKGSSLESPGSARRGELKRGSSADSALLLQQLPGTEEGAEAARDPRRALAKAASMELPRRKVVWGEDDHAQRLELMRQRLLRGSSGDSKVSGLRGPLMETLGVSPDKKVSRSARLEAPAVPRLESPSLSALSDARPTAPPDTPSTPTPPPVEITVPQAPPAKPASGRKRIPEEHGPPGASKAATTTGKKPTDRGQEEKAPTKAAGASGEGAAKTGAPTPPKSTTPIPQTQIKSSYAKMMQAMGAIQGGEPATEESPPTTNEPPPNIKDTPPASPAKPPTPAPASRREVKPTGSSSSLVIQDIDSEEVFEAKFKRGRESSLTRGLKLLTRSRSEDRHLAGPPVSDEGIYRPTPAGVPLELRRDRPTGLAAKSKSVQDLHEIEKDGGFFRRMSILLKRTPPAERKKSMGEDGGSETPSGGRRFSWSMALANSRERRDSESLKSEPGGGGESESPAVAVRRKISATMERVSARLRSVSDERPEGEGPRELRRTSSEGESLRPGPAPAPSSESLRSEASRGSSTKGVAAMAWPRSHLPWVPTGAGDSQKRSRWERWGLSRGKKEKMSSQPSIPSSLLREEELAAGRPHTPSESDFPPIFHIKLKDQVLLEGEALTLCCLPAGSPTPRILWMKDKRSLQPDSGLNVVSCKDGRQMLTIAKVSRKDAGLYECAAANILGTAISSCTLAVARLPGRPGTPEIPQKYKNTVLVLWKPAESKAPCTYTLERRLDGEHEWKIVSTGITDCYFNVTELPPGSTAKFRVACVNKAGQGPYSNPSVKVHLEAAGEQALSHERGVAMGPFSSPSIPSSGSHLPLLPADARAAPAKDVAVPIPEKVASSRSTQTPEEQPEPVAAVAPPTTPPRKHKGVVHKAAGAEQEGAPTRVLPPPAPHEEGSPTTSPMSTTPSSAPTPSPTPNTTPARKMPPYMVTSFISMPPTSPPALESTTTPPSSKEPPAAGGVPGAKDSTALRQGVPQKPYTFLDEKARGRFGVIRLCKENATGKHFMAKIVPYEAERKQSVLQEYEILKALHHERIMALHEAYITPRYLVLICENCAGKEILYSIVDRYRWAQGHWGQLLVWGYLLMSLAPRFRYSEDDVVSYVLQLLQGLEYLHGRRIVHLDIKPDNIIVSGTNALKIIDFGSAQTYNPLVLRQLGRRAGTLEYMSPEVVKGDPVGSAADVWGVGVLTYIMLSGRSPFFELDPIETENRILAGRFDAFKLYPNVSQTAALFIRKVLTVHPWSRPTVKDCFANAWLQDAYLMKLRRQTLTFTTNRLKEFLVDHQRRRGEAVTKHKVLLRSYQGGQ</sequence>
<feature type="compositionally biased region" description="Low complexity" evidence="8">
    <location>
        <begin position="2942"/>
        <end position="2957"/>
    </location>
</feature>
<dbReference type="PANTHER" id="PTHR47633:SF3">
    <property type="entry name" value="STRIATED MUSCLE PREFERENTIALLY EXPRESSED PROTEIN KINASE"/>
    <property type="match status" value="1"/>
</dbReference>
<feature type="region of interest" description="Disordered" evidence="8">
    <location>
        <begin position="2936"/>
        <end position="3072"/>
    </location>
</feature>
<dbReference type="FunFam" id="2.60.40.10:FF:000145">
    <property type="entry name" value="Myosin light chain kinase, smooth muscle"/>
    <property type="match status" value="1"/>
</dbReference>
<evidence type="ECO:0000256" key="3">
    <source>
        <dbReference type="ARBA" id="ARBA00022741"/>
    </source>
</evidence>
<dbReference type="SMART" id="SM00060">
    <property type="entry name" value="FN3"/>
    <property type="match status" value="2"/>
</dbReference>
<dbReference type="SMART" id="SM00409">
    <property type="entry name" value="IG"/>
    <property type="match status" value="9"/>
</dbReference>
<feature type="domain" description="Ig-like" evidence="10">
    <location>
        <begin position="799"/>
        <end position="887"/>
    </location>
</feature>
<feature type="non-terminal residue" evidence="12">
    <location>
        <position position="1"/>
    </location>
</feature>
<feature type="region of interest" description="Disordered" evidence="8">
    <location>
        <begin position="2019"/>
        <end position="2152"/>
    </location>
</feature>
<dbReference type="InterPro" id="IPR013783">
    <property type="entry name" value="Ig-like_fold"/>
</dbReference>
<feature type="region of interest" description="Disordered" evidence="8">
    <location>
        <begin position="2896"/>
        <end position="2915"/>
    </location>
</feature>
<feature type="compositionally biased region" description="Pro residues" evidence="8">
    <location>
        <begin position="2364"/>
        <end position="2386"/>
    </location>
</feature>
<feature type="domain" description="Ig-like" evidence="10">
    <location>
        <begin position="1281"/>
        <end position="1371"/>
    </location>
</feature>
<feature type="region of interest" description="Disordered" evidence="8">
    <location>
        <begin position="119"/>
        <end position="221"/>
    </location>
</feature>
<feature type="compositionally biased region" description="Basic and acidic residues" evidence="8">
    <location>
        <begin position="738"/>
        <end position="756"/>
    </location>
</feature>
<dbReference type="InterPro" id="IPR017441">
    <property type="entry name" value="Protein_kinase_ATP_BS"/>
</dbReference>
<feature type="compositionally biased region" description="Basic and acidic residues" evidence="8">
    <location>
        <begin position="2503"/>
        <end position="2512"/>
    </location>
</feature>
<dbReference type="InterPro" id="IPR003599">
    <property type="entry name" value="Ig_sub"/>
</dbReference>
<dbReference type="InterPro" id="IPR003598">
    <property type="entry name" value="Ig_sub2"/>
</dbReference>
<dbReference type="PROSITE" id="PS50853">
    <property type="entry name" value="FN3"/>
    <property type="match status" value="2"/>
</dbReference>
<evidence type="ECO:0000259" key="9">
    <source>
        <dbReference type="PROSITE" id="PS50011"/>
    </source>
</evidence>
<dbReference type="CDD" id="cd00063">
    <property type="entry name" value="FN3"/>
    <property type="match status" value="2"/>
</dbReference>
<evidence type="ECO:0000256" key="8">
    <source>
        <dbReference type="SAM" id="MobiDB-lite"/>
    </source>
</evidence>
<feature type="region of interest" description="Disordered" evidence="8">
    <location>
        <begin position="539"/>
        <end position="584"/>
    </location>
</feature>
<feature type="region of interest" description="Disordered" evidence="8">
    <location>
        <begin position="920"/>
        <end position="955"/>
    </location>
</feature>
<feature type="domain" description="Ig-like" evidence="10">
    <location>
        <begin position="958"/>
        <end position="1049"/>
    </location>
</feature>
<feature type="compositionally biased region" description="Polar residues" evidence="8">
    <location>
        <begin position="208"/>
        <end position="217"/>
    </location>
</feature>
<feature type="compositionally biased region" description="Basic residues" evidence="8">
    <location>
        <begin position="765"/>
        <end position="775"/>
    </location>
</feature>
<dbReference type="FunFam" id="2.60.40.10:FF:000428">
    <property type="entry name" value="striated muscle preferentially expressed protein kinase"/>
    <property type="match status" value="1"/>
</dbReference>
<keyword evidence="3 7" id="KW-0547">Nucleotide-binding</keyword>
<feature type="region of interest" description="Disordered" evidence="8">
    <location>
        <begin position="2496"/>
        <end position="2676"/>
    </location>
</feature>
<evidence type="ECO:0000256" key="6">
    <source>
        <dbReference type="ARBA" id="ARBA00023319"/>
    </source>
</evidence>
<dbReference type="InterPro" id="IPR036116">
    <property type="entry name" value="FN3_sf"/>
</dbReference>
<dbReference type="Gene3D" id="3.30.200.20">
    <property type="entry name" value="Phosphorylase Kinase, domain 1"/>
    <property type="match status" value="2"/>
</dbReference>
<dbReference type="Gene3D" id="1.10.510.10">
    <property type="entry name" value="Transferase(Phosphotransferase) domain 1"/>
    <property type="match status" value="2"/>
</dbReference>
<keyword evidence="12" id="KW-0418">Kinase</keyword>
<feature type="compositionally biased region" description="Basic and acidic residues" evidence="8">
    <location>
        <begin position="2578"/>
        <end position="2601"/>
    </location>
</feature>
<accession>A0A851QU11</accession>
<feature type="compositionally biased region" description="Polar residues" evidence="8">
    <location>
        <begin position="2328"/>
        <end position="2338"/>
    </location>
</feature>
<feature type="domain" description="Fibronectin type-III" evidence="11">
    <location>
        <begin position="2794"/>
        <end position="2885"/>
    </location>
</feature>
<keyword evidence="4 7" id="KW-0067">ATP-binding</keyword>
<dbReference type="FunFam" id="2.60.40.10:FF:000784">
    <property type="entry name" value="Striated muscle preferentially expressed protein kinase"/>
    <property type="match status" value="1"/>
</dbReference>
<evidence type="ECO:0000256" key="4">
    <source>
        <dbReference type="ARBA" id="ARBA00022840"/>
    </source>
</evidence>
<comment type="caution">
    <text evidence="12">The sequence shown here is derived from an EMBL/GenBank/DDBJ whole genome shotgun (WGS) entry which is preliminary data.</text>
</comment>
<keyword evidence="13" id="KW-1185">Reference proteome</keyword>
<evidence type="ECO:0000256" key="1">
    <source>
        <dbReference type="ARBA" id="ARBA00006692"/>
    </source>
</evidence>
<keyword evidence="5" id="KW-1015">Disulfide bond</keyword>
<feature type="region of interest" description="Disordered" evidence="8">
    <location>
        <begin position="726"/>
        <end position="790"/>
    </location>
</feature>
<keyword evidence="2" id="KW-0677">Repeat</keyword>
<dbReference type="InterPro" id="IPR000719">
    <property type="entry name" value="Prot_kinase_dom"/>
</dbReference>
<organism evidence="12 13">
    <name type="scientific">Tychaedon coryphoeus</name>
    <name type="common">Karoo scrub-robin</name>
    <name type="synonym">Erythropygia coryphaeus</name>
    <dbReference type="NCBI Taxonomy" id="614051"/>
    <lineage>
        <taxon>Eukaryota</taxon>
        <taxon>Metazoa</taxon>
        <taxon>Chordata</taxon>
        <taxon>Craniata</taxon>
        <taxon>Vertebrata</taxon>
        <taxon>Euteleostomi</taxon>
        <taxon>Archelosauria</taxon>
        <taxon>Archosauria</taxon>
        <taxon>Dinosauria</taxon>
        <taxon>Saurischia</taxon>
        <taxon>Theropoda</taxon>
        <taxon>Coelurosauria</taxon>
        <taxon>Aves</taxon>
        <taxon>Neognathae</taxon>
        <taxon>Neoaves</taxon>
        <taxon>Telluraves</taxon>
        <taxon>Australaves</taxon>
        <taxon>Passeriformes</taxon>
        <taxon>Muscicapidae</taxon>
        <taxon>Cercotrichas</taxon>
    </lineage>
</organism>
<feature type="compositionally biased region" description="Low complexity" evidence="8">
    <location>
        <begin position="2995"/>
        <end position="3007"/>
    </location>
</feature>
<dbReference type="SUPFAM" id="SSF49265">
    <property type="entry name" value="Fibronectin type III"/>
    <property type="match status" value="1"/>
</dbReference>
<proteinExistence type="inferred from homology"/>
<comment type="similarity">
    <text evidence="1">Belongs to the protein kinase superfamily. CAMK Ser/Thr protein kinase family.</text>
</comment>
<evidence type="ECO:0000259" key="10">
    <source>
        <dbReference type="PROSITE" id="PS50835"/>
    </source>
</evidence>
<dbReference type="InterPro" id="IPR036179">
    <property type="entry name" value="Ig-like_dom_sf"/>
</dbReference>
<keyword evidence="6" id="KW-0393">Immunoglobulin domain</keyword>
<feature type="domain" description="Ig-like" evidence="10">
    <location>
        <begin position="1585"/>
        <end position="1673"/>
    </location>
</feature>
<feature type="domain" description="Fibronectin type-III" evidence="11">
    <location>
        <begin position="1378"/>
        <end position="1475"/>
    </location>
</feature>
<dbReference type="FunFam" id="1.10.510.10:FF:000363">
    <property type="entry name" value="Striated muscle preferentially expressed protein kinase"/>
    <property type="match status" value="1"/>
</dbReference>
<dbReference type="FunFam" id="2.60.40.10:FF:000539">
    <property type="entry name" value="striated muscle preferentially expressed protein kinase"/>
    <property type="match status" value="1"/>
</dbReference>
<feature type="compositionally biased region" description="Low complexity" evidence="8">
    <location>
        <begin position="3043"/>
        <end position="3055"/>
    </location>
</feature>
<dbReference type="FunFam" id="2.60.40.10:FF:000513">
    <property type="entry name" value="striated muscle preferentially expressed protein kinase"/>
    <property type="match status" value="1"/>
</dbReference>
<evidence type="ECO:0000256" key="5">
    <source>
        <dbReference type="ARBA" id="ARBA00023157"/>
    </source>
</evidence>
<feature type="region of interest" description="Disordered" evidence="8">
    <location>
        <begin position="429"/>
        <end position="484"/>
    </location>
</feature>
<dbReference type="InterPro" id="IPR007110">
    <property type="entry name" value="Ig-like_dom"/>
</dbReference>
<feature type="region of interest" description="Disordered" evidence="8">
    <location>
        <begin position="280"/>
        <end position="408"/>
    </location>
</feature>
<dbReference type="FunFam" id="3.30.200.20:FF:000302">
    <property type="entry name" value="striated muscle preferentially expressed protein kinase"/>
    <property type="match status" value="1"/>
</dbReference>
<dbReference type="SMART" id="SM00408">
    <property type="entry name" value="IGc2"/>
    <property type="match status" value="8"/>
</dbReference>
<name>A0A851QU11_TYCCO</name>
<dbReference type="Pfam" id="PF00069">
    <property type="entry name" value="Pkinase"/>
    <property type="match status" value="3"/>
</dbReference>
<feature type="compositionally biased region" description="Polar residues" evidence="8">
    <location>
        <begin position="157"/>
        <end position="167"/>
    </location>
</feature>
<dbReference type="PROSITE" id="PS50011">
    <property type="entry name" value="PROTEIN_KINASE_DOM"/>
    <property type="match status" value="2"/>
</dbReference>
<dbReference type="InterPro" id="IPR008271">
    <property type="entry name" value="Ser/Thr_kinase_AS"/>
</dbReference>
<feature type="region of interest" description="Disordered" evidence="8">
    <location>
        <begin position="2434"/>
        <end position="2481"/>
    </location>
</feature>
<dbReference type="PROSITE" id="PS50835">
    <property type="entry name" value="IG_LIKE"/>
    <property type="match status" value="8"/>
</dbReference>
<dbReference type="PANTHER" id="PTHR47633">
    <property type="entry name" value="IMMUNOGLOBULIN"/>
    <property type="match status" value="1"/>
</dbReference>
<feature type="domain" description="Ig-like" evidence="10">
    <location>
        <begin position="1054"/>
        <end position="1148"/>
    </location>
</feature>
<feature type="compositionally biased region" description="Basic and acidic residues" evidence="8">
    <location>
        <begin position="2294"/>
        <end position="2305"/>
    </location>
</feature>
<dbReference type="SUPFAM" id="SSF56112">
    <property type="entry name" value="Protein kinase-like (PK-like)"/>
    <property type="match status" value="2"/>
</dbReference>
<feature type="domain" description="Ig-like" evidence="10">
    <location>
        <begin position="1151"/>
        <end position="1243"/>
    </location>
</feature>
<dbReference type="PROSITE" id="PS00108">
    <property type="entry name" value="PROTEIN_KINASE_ST"/>
    <property type="match status" value="1"/>
</dbReference>
<evidence type="ECO:0000313" key="12">
    <source>
        <dbReference type="EMBL" id="NXC81091.1"/>
    </source>
</evidence>
<dbReference type="FunFam" id="2.60.40.10:FF:000497">
    <property type="entry name" value="Striated muscle preferentially expressed protein kinase"/>
    <property type="match status" value="1"/>
</dbReference>
<feature type="compositionally biased region" description="Basic and acidic residues" evidence="8">
    <location>
        <begin position="2648"/>
        <end position="2658"/>
    </location>
</feature>
<feature type="non-terminal residue" evidence="12">
    <location>
        <position position="3403"/>
    </location>
</feature>
<feature type="domain" description="Protein kinase" evidence="9">
    <location>
        <begin position="3078"/>
        <end position="3354"/>
    </location>
</feature>
<evidence type="ECO:0000256" key="7">
    <source>
        <dbReference type="PROSITE-ProRule" id="PRU10141"/>
    </source>
</evidence>
<dbReference type="Proteomes" id="UP000631545">
    <property type="component" value="Unassembled WGS sequence"/>
</dbReference>
<feature type="binding site" evidence="7">
    <location>
        <position position="1729"/>
    </location>
    <ligand>
        <name>ATP</name>
        <dbReference type="ChEBI" id="CHEBI:30616"/>
    </ligand>
</feature>
<feature type="compositionally biased region" description="Low complexity" evidence="8">
    <location>
        <begin position="2306"/>
        <end position="2321"/>
    </location>
</feature>
<dbReference type="EMBL" id="WBND01000077">
    <property type="protein sequence ID" value="NXC81091.1"/>
    <property type="molecule type" value="Genomic_DNA"/>
</dbReference>
<dbReference type="InterPro" id="IPR003961">
    <property type="entry name" value="FN3_dom"/>
</dbReference>
<feature type="domain" description="Ig-like" evidence="10">
    <location>
        <begin position="2697"/>
        <end position="2789"/>
    </location>
</feature>
<reference evidence="12" key="1">
    <citation type="submission" date="2019-09" db="EMBL/GenBank/DDBJ databases">
        <title>Bird 10,000 Genomes (B10K) Project - Family phase.</title>
        <authorList>
            <person name="Zhang G."/>
        </authorList>
    </citation>
    <scope>NUCLEOTIDE SEQUENCE</scope>
    <source>
        <strain evidence="12">OUT-0024</strain>
        <tissue evidence="12">Muscle</tissue>
    </source>
</reference>
<feature type="compositionally biased region" description="Pro residues" evidence="8">
    <location>
        <begin position="2242"/>
        <end position="2267"/>
    </location>
</feature>
<dbReference type="FunFam" id="2.60.40.10:FF:000541">
    <property type="entry name" value="striated muscle preferentially expressed protein kinase"/>
    <property type="match status" value="1"/>
</dbReference>
<gene>
    <name evidence="12" type="primary">Speg</name>
    <name evidence="12" type="ORF">CERCOR_R05959</name>
</gene>
<dbReference type="GO" id="GO:0004672">
    <property type="term" value="F:protein kinase activity"/>
    <property type="evidence" value="ECO:0007669"/>
    <property type="project" value="InterPro"/>
</dbReference>
<feature type="compositionally biased region" description="Polar residues" evidence="8">
    <location>
        <begin position="141"/>
        <end position="150"/>
    </location>
</feature>
<protein>
    <submittedName>
        <fullName evidence="12">SPEG kinase</fullName>
    </submittedName>
</protein>